<dbReference type="PROSITE" id="PS51186">
    <property type="entry name" value="GNAT"/>
    <property type="match status" value="1"/>
</dbReference>
<evidence type="ECO:0000259" key="3">
    <source>
        <dbReference type="PROSITE" id="PS51186"/>
    </source>
</evidence>
<dbReference type="Proteomes" id="UP000075606">
    <property type="component" value="Unassembled WGS sequence"/>
</dbReference>
<evidence type="ECO:0000256" key="2">
    <source>
        <dbReference type="ARBA" id="ARBA00023315"/>
    </source>
</evidence>
<comment type="caution">
    <text evidence="4">The sequence shown here is derived from an EMBL/GenBank/DDBJ whole genome shotgun (WGS) entry which is preliminary data.</text>
</comment>
<dbReference type="InterPro" id="IPR000182">
    <property type="entry name" value="GNAT_dom"/>
</dbReference>
<keyword evidence="2" id="KW-0012">Acyltransferase</keyword>
<dbReference type="InterPro" id="IPR050680">
    <property type="entry name" value="YpeA/RimI_acetyltransf"/>
</dbReference>
<dbReference type="InterPro" id="IPR016181">
    <property type="entry name" value="Acyl_CoA_acyltransferase"/>
</dbReference>
<dbReference type="PANTHER" id="PTHR43420:SF47">
    <property type="entry name" value="N-ACETYLTRANSFERASE DOMAIN-CONTAINING PROTEIN"/>
    <property type="match status" value="1"/>
</dbReference>
<dbReference type="Pfam" id="PF00583">
    <property type="entry name" value="Acetyltransf_1"/>
    <property type="match status" value="1"/>
</dbReference>
<keyword evidence="1" id="KW-0808">Transferase</keyword>
<gene>
    <name evidence="4" type="ORF">AWW68_08920</name>
</gene>
<protein>
    <recommendedName>
        <fullName evidence="3">N-acetyltransferase domain-containing protein</fullName>
    </recommendedName>
</protein>
<dbReference type="SUPFAM" id="SSF55729">
    <property type="entry name" value="Acyl-CoA N-acyltransferases (Nat)"/>
    <property type="match status" value="1"/>
</dbReference>
<dbReference type="AlphaFoldDB" id="A0A150XB39"/>
<dbReference type="PANTHER" id="PTHR43420">
    <property type="entry name" value="ACETYLTRANSFERASE"/>
    <property type="match status" value="1"/>
</dbReference>
<keyword evidence="5" id="KW-1185">Reference proteome</keyword>
<organism evidence="4 5">
    <name type="scientific">Roseivirga spongicola</name>
    <dbReference type="NCBI Taxonomy" id="333140"/>
    <lineage>
        <taxon>Bacteria</taxon>
        <taxon>Pseudomonadati</taxon>
        <taxon>Bacteroidota</taxon>
        <taxon>Cytophagia</taxon>
        <taxon>Cytophagales</taxon>
        <taxon>Roseivirgaceae</taxon>
        <taxon>Roseivirga</taxon>
    </lineage>
</organism>
<reference evidence="4 5" key="1">
    <citation type="submission" date="2016-01" db="EMBL/GenBank/DDBJ databases">
        <title>Genome sequencing of Roseivirga spongicola UST030701-084.</title>
        <authorList>
            <person name="Selvaratnam C."/>
            <person name="Thevarajoo S."/>
            <person name="Goh K.M."/>
            <person name="Ee R."/>
            <person name="Chan K.-G."/>
            <person name="Chong C.S."/>
        </authorList>
    </citation>
    <scope>NUCLEOTIDE SEQUENCE [LARGE SCALE GENOMIC DNA]</scope>
    <source>
        <strain evidence="4 5">UST030701-084</strain>
    </source>
</reference>
<dbReference type="CDD" id="cd04301">
    <property type="entry name" value="NAT_SF"/>
    <property type="match status" value="1"/>
</dbReference>
<sequence length="174" mass="20385">MQSRSYQIKKVSTDELEELKKLSVDTFSDTFTEQNNEIQMKAYLEKAFNTDQLRSELSNPESFFYFVKEEDKILGYLKLNTKTAQTDQVLDSSLEIERIYLTQEAQGKGIGKLLMDFSIAEVKRRNLLCLWLGVWEKNEKAIAFYKSYGFEVFADHPFKLGDESQKDLLMKRFV</sequence>
<name>A0A150XB39_9BACT</name>
<feature type="domain" description="N-acetyltransferase" evidence="3">
    <location>
        <begin position="6"/>
        <end position="174"/>
    </location>
</feature>
<accession>A0A150XB39</accession>
<evidence type="ECO:0000313" key="5">
    <source>
        <dbReference type="Proteomes" id="UP000075606"/>
    </source>
</evidence>
<dbReference type="EMBL" id="LRPC01000012">
    <property type="protein sequence ID" value="KYG75941.1"/>
    <property type="molecule type" value="Genomic_DNA"/>
</dbReference>
<dbReference type="STRING" id="333140.AWW68_08920"/>
<evidence type="ECO:0000256" key="1">
    <source>
        <dbReference type="ARBA" id="ARBA00022679"/>
    </source>
</evidence>
<dbReference type="Gene3D" id="3.40.630.30">
    <property type="match status" value="1"/>
</dbReference>
<proteinExistence type="predicted"/>
<dbReference type="OrthoDB" id="7205533at2"/>
<evidence type="ECO:0000313" key="4">
    <source>
        <dbReference type="EMBL" id="KYG75941.1"/>
    </source>
</evidence>
<dbReference type="GO" id="GO:0016747">
    <property type="term" value="F:acyltransferase activity, transferring groups other than amino-acyl groups"/>
    <property type="evidence" value="ECO:0007669"/>
    <property type="project" value="InterPro"/>
</dbReference>
<dbReference type="RefSeq" id="WP_068220123.1">
    <property type="nucleotide sequence ID" value="NZ_CP139724.1"/>
</dbReference>